<evidence type="ECO:0000256" key="4">
    <source>
        <dbReference type="ARBA" id="ARBA00022833"/>
    </source>
</evidence>
<comment type="cofactor">
    <cofactor evidence="1">
        <name>a divalent metal cation</name>
        <dbReference type="ChEBI" id="CHEBI:60240"/>
    </cofactor>
</comment>
<proteinExistence type="predicted"/>
<evidence type="ECO:0000259" key="8">
    <source>
        <dbReference type="PROSITE" id="PS50950"/>
    </source>
</evidence>
<feature type="coiled-coil region" evidence="7">
    <location>
        <begin position="242"/>
        <end position="276"/>
    </location>
</feature>
<evidence type="ECO:0000256" key="1">
    <source>
        <dbReference type="ARBA" id="ARBA00001968"/>
    </source>
</evidence>
<reference evidence="9" key="1">
    <citation type="submission" date="2022-11" db="EMBL/GenBank/DDBJ databases">
        <title>Centuries of genome instability and evolution in soft-shell clam transmissible cancer (bioRxiv).</title>
        <authorList>
            <person name="Hart S.F.M."/>
            <person name="Yonemitsu M.A."/>
            <person name="Giersch R.M."/>
            <person name="Beal B.F."/>
            <person name="Arriagada G."/>
            <person name="Davis B.W."/>
            <person name="Ostrander E.A."/>
            <person name="Goff S.P."/>
            <person name="Metzger M.J."/>
        </authorList>
    </citation>
    <scope>NUCLEOTIDE SEQUENCE</scope>
    <source>
        <strain evidence="9">MELC-2E11</strain>
        <tissue evidence="9">Siphon/mantle</tissue>
    </source>
</reference>
<dbReference type="InterPro" id="IPR027806">
    <property type="entry name" value="HARBI1_dom"/>
</dbReference>
<keyword evidence="7" id="KW-0175">Coiled coil</keyword>
<evidence type="ECO:0000256" key="6">
    <source>
        <dbReference type="PROSITE-ProRule" id="PRU00309"/>
    </source>
</evidence>
<dbReference type="PANTHER" id="PTHR23080">
    <property type="entry name" value="THAP DOMAIN PROTEIN"/>
    <property type="match status" value="1"/>
</dbReference>
<evidence type="ECO:0000313" key="9">
    <source>
        <dbReference type="EMBL" id="WAR30876.1"/>
    </source>
</evidence>
<dbReference type="PROSITE" id="PS50950">
    <property type="entry name" value="ZF_THAP"/>
    <property type="match status" value="1"/>
</dbReference>
<dbReference type="Proteomes" id="UP001164746">
    <property type="component" value="Chromosome 17"/>
</dbReference>
<dbReference type="SMART" id="SM00980">
    <property type="entry name" value="THAP"/>
    <property type="match status" value="1"/>
</dbReference>
<keyword evidence="5 6" id="KW-0238">DNA-binding</keyword>
<protein>
    <recommendedName>
        <fullName evidence="8">THAP-type domain-containing protein</fullName>
    </recommendedName>
</protein>
<dbReference type="InterPro" id="IPR006612">
    <property type="entry name" value="THAP_Znf"/>
</dbReference>
<keyword evidence="3 6" id="KW-0863">Zinc-finger</keyword>
<evidence type="ECO:0000256" key="7">
    <source>
        <dbReference type="SAM" id="Coils"/>
    </source>
</evidence>
<keyword evidence="10" id="KW-1185">Reference proteome</keyword>
<evidence type="ECO:0000256" key="5">
    <source>
        <dbReference type="ARBA" id="ARBA00023125"/>
    </source>
</evidence>
<keyword evidence="2" id="KW-0479">Metal-binding</keyword>
<organism evidence="9 10">
    <name type="scientific">Mya arenaria</name>
    <name type="common">Soft-shell clam</name>
    <dbReference type="NCBI Taxonomy" id="6604"/>
    <lineage>
        <taxon>Eukaryota</taxon>
        <taxon>Metazoa</taxon>
        <taxon>Spiralia</taxon>
        <taxon>Lophotrochozoa</taxon>
        <taxon>Mollusca</taxon>
        <taxon>Bivalvia</taxon>
        <taxon>Autobranchia</taxon>
        <taxon>Heteroconchia</taxon>
        <taxon>Euheterodonta</taxon>
        <taxon>Imparidentia</taxon>
        <taxon>Neoheterodontei</taxon>
        <taxon>Myida</taxon>
        <taxon>Myoidea</taxon>
        <taxon>Myidae</taxon>
        <taxon>Mya</taxon>
    </lineage>
</organism>
<evidence type="ECO:0000256" key="2">
    <source>
        <dbReference type="ARBA" id="ARBA00022723"/>
    </source>
</evidence>
<evidence type="ECO:0000256" key="3">
    <source>
        <dbReference type="ARBA" id="ARBA00022771"/>
    </source>
</evidence>
<sequence length="474" mass="53553">MGGMDFCCVVGCSNRRSVAKMPYHRIPKKPEGRRKSWIKATGRQCHGKNKFIVTLYTRVCGAHFVNGVKSDNLHSVDYIPTQKLPATITTPGQPTQPRLTATSTKARAYREAVETGIKAKPIRYSARRKLVINELDINDVQHGVQIMTENMLQSEPKFPDISSANITQFPIHQEDHLYAKAGFPNVSTDPPMQSVSIQTNKDELSCCLFTAIPVQDNSTQMPESRPSHKCVQIDSFETEVGHNLTEIKIKNQQKMINTLKEKVSTLQNDCYEVKKKVFSAKNILLSSKKVQFYTGLPNNETFHALFEYVKPKAQRLVYWKGKQTKTGKRKGDQKMSLLDQFFATLVRLRLGLAIKDIAERFSVSVGYMSSVFNTWSGDCILADRGFEISSELSKHGADLNIPPFKNGNHQLTPQQVEKTRRIAEVRIHVERAIQRIKTFNILNGTSPASLHMVAEDVFKTCSYLTNFQSPIIKI</sequence>
<dbReference type="EMBL" id="CP111028">
    <property type="protein sequence ID" value="WAR30876.1"/>
    <property type="molecule type" value="Genomic_DNA"/>
</dbReference>
<dbReference type="Pfam" id="PF05485">
    <property type="entry name" value="THAP"/>
    <property type="match status" value="1"/>
</dbReference>
<dbReference type="SUPFAM" id="SSF57716">
    <property type="entry name" value="Glucocorticoid receptor-like (DNA-binding domain)"/>
    <property type="match status" value="1"/>
</dbReference>
<evidence type="ECO:0000313" key="10">
    <source>
        <dbReference type="Proteomes" id="UP001164746"/>
    </source>
</evidence>
<name>A0ABY7GCQ8_MYAAR</name>
<dbReference type="Pfam" id="PF13359">
    <property type="entry name" value="DDE_Tnp_4"/>
    <property type="match status" value="1"/>
</dbReference>
<feature type="domain" description="THAP-type" evidence="8">
    <location>
        <begin position="1"/>
        <end position="88"/>
    </location>
</feature>
<gene>
    <name evidence="9" type="ORF">MAR_033418</name>
</gene>
<accession>A0ABY7GCQ8</accession>
<keyword evidence="4" id="KW-0862">Zinc</keyword>